<dbReference type="OrthoDB" id="60264at2157"/>
<dbReference type="EMBL" id="QGMY01000007">
    <property type="protein sequence ID" value="PWR72236.1"/>
    <property type="molecule type" value="Genomic_DNA"/>
</dbReference>
<accession>A0A2V2N3E9</accession>
<dbReference type="GeneID" id="97547884"/>
<organism evidence="1 2">
    <name type="scientific">Methanospirillum lacunae</name>
    <dbReference type="NCBI Taxonomy" id="668570"/>
    <lineage>
        <taxon>Archaea</taxon>
        <taxon>Methanobacteriati</taxon>
        <taxon>Methanobacteriota</taxon>
        <taxon>Stenosarchaea group</taxon>
        <taxon>Methanomicrobia</taxon>
        <taxon>Methanomicrobiales</taxon>
        <taxon>Methanospirillaceae</taxon>
        <taxon>Methanospirillum</taxon>
    </lineage>
</organism>
<dbReference type="AlphaFoldDB" id="A0A2V2N3E9"/>
<keyword evidence="2" id="KW-1185">Reference proteome</keyword>
<reference evidence="1 2" key="1">
    <citation type="submission" date="2018-05" db="EMBL/GenBank/DDBJ databases">
        <title>Draft genome of Methanospirillum lacunae Ki8-1.</title>
        <authorList>
            <person name="Dueholm M.S."/>
            <person name="Nielsen P.H."/>
            <person name="Bakmann L.F."/>
            <person name="Otzen D.E."/>
        </authorList>
    </citation>
    <scope>NUCLEOTIDE SEQUENCE [LARGE SCALE GENOMIC DNA]</scope>
    <source>
        <strain evidence="1 2">Ki8-1</strain>
    </source>
</reference>
<gene>
    <name evidence="1" type="ORF">DK846_09665</name>
</gene>
<dbReference type="InterPro" id="IPR038664">
    <property type="entry name" value="Gar1/Naf1_Cbf5-bd_sf"/>
</dbReference>
<evidence type="ECO:0000313" key="2">
    <source>
        <dbReference type="Proteomes" id="UP000245657"/>
    </source>
</evidence>
<comment type="caution">
    <text evidence="1">The sequence shown here is derived from an EMBL/GenBank/DDBJ whole genome shotgun (WGS) entry which is preliminary data.</text>
</comment>
<evidence type="ECO:0000313" key="1">
    <source>
        <dbReference type="EMBL" id="PWR72236.1"/>
    </source>
</evidence>
<dbReference type="Gene3D" id="2.40.10.230">
    <property type="entry name" value="Probable tRNA pseudouridine synthase domain"/>
    <property type="match status" value="1"/>
</dbReference>
<dbReference type="InterPro" id="IPR009000">
    <property type="entry name" value="Transl_B-barrel_sf"/>
</dbReference>
<sequence>MHVVRAIGRVKCSSGSHMLIVECDAAKLPRLYSHVLDKRWKPVGKLVEIFGNISSPYAAVLCTIQDREKLIGEKVFIK</sequence>
<name>A0A2V2N3E9_9EURY</name>
<dbReference type="SUPFAM" id="SSF50447">
    <property type="entry name" value="Translation proteins"/>
    <property type="match status" value="1"/>
</dbReference>
<dbReference type="Proteomes" id="UP000245657">
    <property type="component" value="Unassembled WGS sequence"/>
</dbReference>
<protein>
    <submittedName>
        <fullName evidence="1">RNA-binding protein</fullName>
    </submittedName>
</protein>
<dbReference type="RefSeq" id="WP_109968725.1">
    <property type="nucleotide sequence ID" value="NZ_CP176093.1"/>
</dbReference>
<proteinExistence type="predicted"/>